<sequence length="175" mass="20689">MKKIFFIVLIVLVSCKSKQEALTKQDVTIASKCKNPNHKELKEFQGDTLKYVQTKILDRKEYYIGKKFEVLLNDLNIPIERFMYTPNFNNIKKVSNTIFEIYDGFETSRKLEKGEIPVNIIITWQTPLNADEVDKLIIDRTKRAEWTPEKEAYFKQQIVGNVVRTNYNLENYKKK</sequence>
<evidence type="ECO:0000259" key="1">
    <source>
        <dbReference type="PROSITE" id="PS51360"/>
    </source>
</evidence>
<protein>
    <recommendedName>
        <fullName evidence="1">Plus3 domain-containing protein</fullName>
    </recommendedName>
</protein>
<feature type="domain" description="Plus3" evidence="1">
    <location>
        <begin position="127"/>
        <end position="175"/>
    </location>
</feature>
<dbReference type="RefSeq" id="WP_157505872.1">
    <property type="nucleotide sequence ID" value="NZ_CAIJDO010000086.1"/>
</dbReference>
<dbReference type="PROSITE" id="PS51360">
    <property type="entry name" value="PLUS3"/>
    <property type="match status" value="1"/>
</dbReference>
<dbReference type="Proteomes" id="UP000556700">
    <property type="component" value="Unassembled WGS sequence"/>
</dbReference>
<organism evidence="2 3">
    <name type="scientific">Flavobacterium chungangense</name>
    <dbReference type="NCBI Taxonomy" id="554283"/>
    <lineage>
        <taxon>Bacteria</taxon>
        <taxon>Pseudomonadati</taxon>
        <taxon>Bacteroidota</taxon>
        <taxon>Flavobacteriia</taxon>
        <taxon>Flavobacteriales</taxon>
        <taxon>Flavobacteriaceae</taxon>
        <taxon>Flavobacterium</taxon>
    </lineage>
</organism>
<evidence type="ECO:0000313" key="2">
    <source>
        <dbReference type="EMBL" id="CAD0002262.1"/>
    </source>
</evidence>
<dbReference type="AlphaFoldDB" id="A0A6V6YU94"/>
<gene>
    <name evidence="2" type="ORF">FLACHUCJ7_00913</name>
</gene>
<dbReference type="GO" id="GO:0003677">
    <property type="term" value="F:DNA binding"/>
    <property type="evidence" value="ECO:0007669"/>
    <property type="project" value="InterPro"/>
</dbReference>
<dbReference type="PROSITE" id="PS51257">
    <property type="entry name" value="PROKAR_LIPOPROTEIN"/>
    <property type="match status" value="1"/>
</dbReference>
<evidence type="ECO:0000313" key="3">
    <source>
        <dbReference type="Proteomes" id="UP000556700"/>
    </source>
</evidence>
<dbReference type="InterPro" id="IPR004343">
    <property type="entry name" value="Plus-3_dom"/>
</dbReference>
<dbReference type="EMBL" id="CAIJDO010000086">
    <property type="protein sequence ID" value="CAD0002262.1"/>
    <property type="molecule type" value="Genomic_DNA"/>
</dbReference>
<keyword evidence="3" id="KW-1185">Reference proteome</keyword>
<name>A0A6V6YU94_9FLAO</name>
<comment type="caution">
    <text evidence="2">The sequence shown here is derived from an EMBL/GenBank/DDBJ whole genome shotgun (WGS) entry which is preliminary data.</text>
</comment>
<accession>A0A6V6YU94</accession>
<proteinExistence type="predicted"/>
<reference evidence="2 3" key="1">
    <citation type="submission" date="2020-06" db="EMBL/GenBank/DDBJ databases">
        <authorList>
            <person name="Criscuolo A."/>
        </authorList>
    </citation>
    <scope>NUCLEOTIDE SEQUENCE [LARGE SCALE GENOMIC DNA]</scope>
    <source>
        <strain evidence="3">CIP 110025</strain>
    </source>
</reference>